<dbReference type="AlphaFoldDB" id="A0A6G9EKV2"/>
<sequence length="34" mass="3640">MSDINATRLPVWIGYSPCVGDDCIALLTRGEGLC</sequence>
<name>A0A6G9EKV2_AMAEX</name>
<comment type="similarity">
    <text evidence="1">Belongs to the MSDIN fungal toxin family.</text>
</comment>
<evidence type="ECO:0000256" key="2">
    <source>
        <dbReference type="ARBA" id="ARBA00022656"/>
    </source>
</evidence>
<protein>
    <submittedName>
        <fullName evidence="3">Cyclopeptide VWIGYSP</fullName>
    </submittedName>
</protein>
<dbReference type="EMBL" id="MN318167">
    <property type="protein sequence ID" value="QIP67811.1"/>
    <property type="molecule type" value="Genomic_DNA"/>
</dbReference>
<dbReference type="GO" id="GO:0090729">
    <property type="term" value="F:toxin activity"/>
    <property type="evidence" value="ECO:0007669"/>
    <property type="project" value="UniProtKB-KW"/>
</dbReference>
<reference evidence="3" key="1">
    <citation type="submission" date="2019-08" db="EMBL/GenBank/DDBJ databases">
        <title>Diversity of MSDIN family members in amanitin-producing mushrooms and phylogeny of the toxin and the prolyl oligopeptidase genes.</title>
        <authorList>
            <person name="He Z.M."/>
        </authorList>
    </citation>
    <scope>NUCLEOTIDE SEQUENCE</scope>
</reference>
<evidence type="ECO:0000256" key="1">
    <source>
        <dbReference type="ARBA" id="ARBA00010534"/>
    </source>
</evidence>
<keyword evidence="2" id="KW-0800">Toxin</keyword>
<organism evidence="3">
    <name type="scientific">Amanita exitialis</name>
    <name type="common">Guangzhou destroying angel</name>
    <dbReference type="NCBI Taxonomy" id="262245"/>
    <lineage>
        <taxon>Eukaryota</taxon>
        <taxon>Fungi</taxon>
        <taxon>Dikarya</taxon>
        <taxon>Basidiomycota</taxon>
        <taxon>Agaricomycotina</taxon>
        <taxon>Agaricomycetes</taxon>
        <taxon>Agaricomycetidae</taxon>
        <taxon>Agaricales</taxon>
        <taxon>Pluteineae</taxon>
        <taxon>Amanitaceae</taxon>
        <taxon>Amanita</taxon>
    </lineage>
</organism>
<evidence type="ECO:0000313" key="3">
    <source>
        <dbReference type="EMBL" id="QIP67811.1"/>
    </source>
</evidence>
<dbReference type="NCBIfam" id="TIGR04309">
    <property type="entry name" value="amanitin"/>
    <property type="match status" value="1"/>
</dbReference>
<proteinExistence type="inferred from homology"/>
<accession>A0A6G9EKV2</accession>
<dbReference type="InterPro" id="IPR027582">
    <property type="entry name" value="Amanitin/phalloidin"/>
</dbReference>